<name>A0A0D5LME1_MAREN</name>
<evidence type="ECO:0000256" key="5">
    <source>
        <dbReference type="ARBA" id="ARBA00022989"/>
    </source>
</evidence>
<comment type="similarity">
    <text evidence="7">Belongs to the binding-protein-dependent transport system permease family.</text>
</comment>
<dbReference type="Proteomes" id="UP000032611">
    <property type="component" value="Chromosome"/>
</dbReference>
<dbReference type="AlphaFoldDB" id="A0A0D5LME1"/>
<proteinExistence type="inferred from homology"/>
<dbReference type="InterPro" id="IPR000515">
    <property type="entry name" value="MetI-like"/>
</dbReference>
<feature type="transmembrane region" description="Helical" evidence="7">
    <location>
        <begin position="109"/>
        <end position="133"/>
    </location>
</feature>
<evidence type="ECO:0000256" key="4">
    <source>
        <dbReference type="ARBA" id="ARBA00022692"/>
    </source>
</evidence>
<dbReference type="KEGG" id="mey:TM49_03275"/>
<dbReference type="STRING" id="1486262.TM49_03275"/>
<reference evidence="9 10" key="1">
    <citation type="journal article" date="2015" name="Genome Announc.">
        <title>Complete genome sequence of Martelella endophytica YC6887, which has antifungal activity associated with a halophyte.</title>
        <authorList>
            <person name="Khan A."/>
            <person name="Khan H."/>
            <person name="Chung E.J."/>
            <person name="Hossain M.T."/>
            <person name="Chung Y.R."/>
        </authorList>
    </citation>
    <scope>NUCLEOTIDE SEQUENCE [LARGE SCALE GENOMIC DNA]</scope>
    <source>
        <strain evidence="9">YC6887</strain>
    </source>
</reference>
<organism evidence="9 10">
    <name type="scientific">Martelella endophytica</name>
    <dbReference type="NCBI Taxonomy" id="1486262"/>
    <lineage>
        <taxon>Bacteria</taxon>
        <taxon>Pseudomonadati</taxon>
        <taxon>Pseudomonadota</taxon>
        <taxon>Alphaproteobacteria</taxon>
        <taxon>Hyphomicrobiales</taxon>
        <taxon>Aurantimonadaceae</taxon>
        <taxon>Martelella</taxon>
    </lineage>
</organism>
<dbReference type="RefSeq" id="WP_045679518.1">
    <property type="nucleotide sequence ID" value="NZ_CP010803.1"/>
</dbReference>
<keyword evidence="6 7" id="KW-0472">Membrane</keyword>
<keyword evidence="10" id="KW-1185">Reference proteome</keyword>
<dbReference type="Gene3D" id="1.10.3720.10">
    <property type="entry name" value="MetI-like"/>
    <property type="match status" value="1"/>
</dbReference>
<keyword evidence="4 7" id="KW-0812">Transmembrane</keyword>
<keyword evidence="2 7" id="KW-0813">Transport</keyword>
<dbReference type="CDD" id="cd06261">
    <property type="entry name" value="TM_PBP2"/>
    <property type="match status" value="1"/>
</dbReference>
<evidence type="ECO:0000256" key="6">
    <source>
        <dbReference type="ARBA" id="ARBA00023136"/>
    </source>
</evidence>
<evidence type="ECO:0000256" key="3">
    <source>
        <dbReference type="ARBA" id="ARBA00022475"/>
    </source>
</evidence>
<dbReference type="OrthoDB" id="9804370at2"/>
<evidence type="ECO:0000256" key="1">
    <source>
        <dbReference type="ARBA" id="ARBA00004651"/>
    </source>
</evidence>
<evidence type="ECO:0000259" key="8">
    <source>
        <dbReference type="PROSITE" id="PS50928"/>
    </source>
</evidence>
<dbReference type="PROSITE" id="PS50928">
    <property type="entry name" value="ABC_TM1"/>
    <property type="match status" value="1"/>
</dbReference>
<evidence type="ECO:0000313" key="9">
    <source>
        <dbReference type="EMBL" id="AJY44927.1"/>
    </source>
</evidence>
<feature type="transmembrane region" description="Helical" evidence="7">
    <location>
        <begin position="12"/>
        <end position="34"/>
    </location>
</feature>
<feature type="transmembrane region" description="Helical" evidence="7">
    <location>
        <begin position="70"/>
        <end position="97"/>
    </location>
</feature>
<evidence type="ECO:0000256" key="7">
    <source>
        <dbReference type="RuleBase" id="RU363032"/>
    </source>
</evidence>
<dbReference type="PANTHER" id="PTHR32243">
    <property type="entry name" value="MALTOSE TRANSPORT SYSTEM PERMEASE-RELATED"/>
    <property type="match status" value="1"/>
</dbReference>
<gene>
    <name evidence="9" type="ORF">TM49_03275</name>
</gene>
<dbReference type="EMBL" id="CP010803">
    <property type="protein sequence ID" value="AJY44927.1"/>
    <property type="molecule type" value="Genomic_DNA"/>
</dbReference>
<feature type="transmembrane region" description="Helical" evidence="7">
    <location>
        <begin position="243"/>
        <end position="265"/>
    </location>
</feature>
<dbReference type="GO" id="GO:0055085">
    <property type="term" value="P:transmembrane transport"/>
    <property type="evidence" value="ECO:0007669"/>
    <property type="project" value="InterPro"/>
</dbReference>
<dbReference type="PATRIC" id="fig|1486262.3.peg.668"/>
<evidence type="ECO:0000313" key="10">
    <source>
        <dbReference type="Proteomes" id="UP000032611"/>
    </source>
</evidence>
<dbReference type="InterPro" id="IPR050901">
    <property type="entry name" value="BP-dep_ABC_trans_perm"/>
</dbReference>
<dbReference type="HOGENOM" id="CLU_016047_1_2_5"/>
<dbReference type="SUPFAM" id="SSF161098">
    <property type="entry name" value="MetI-like"/>
    <property type="match status" value="1"/>
</dbReference>
<keyword evidence="3" id="KW-1003">Cell membrane</keyword>
<keyword evidence="5 7" id="KW-1133">Transmembrane helix</keyword>
<evidence type="ECO:0000256" key="2">
    <source>
        <dbReference type="ARBA" id="ARBA00022448"/>
    </source>
</evidence>
<dbReference type="Pfam" id="PF00528">
    <property type="entry name" value="BPD_transp_1"/>
    <property type="match status" value="1"/>
</dbReference>
<dbReference type="PANTHER" id="PTHR32243:SF18">
    <property type="entry name" value="INNER MEMBRANE ABC TRANSPORTER PERMEASE PROTEIN YCJP"/>
    <property type="match status" value="1"/>
</dbReference>
<sequence>MVERQSTKLIRNIVTTIGVIIALFWSMAPVYWVAVTSFKRSREIYAIPPTLWPEQFTLDNYRAALFESPFLHYVINSFLVAVGVTIVSAVVGAMTAYPIARMRFKGRTVTARLIVTAYLLPPSLLFIPLFLVLQHLGLIDTKTGLIVAYLTFTVPFCTWMMISYFATIPKELDEAALMDGASRAQILRRVVLPIARPGIAVVALFAFTHAWNEFLYALVYAYSDDAKTFTAGLAGLVMGDTFIWGQLMASSVIAIVPILIIYIVAQRYIVEGLAAGSVKG</sequence>
<protein>
    <recommendedName>
        <fullName evidence="8">ABC transmembrane type-1 domain-containing protein</fullName>
    </recommendedName>
</protein>
<comment type="subcellular location">
    <subcellularLocation>
        <location evidence="1 7">Cell membrane</location>
        <topology evidence="1 7">Multi-pass membrane protein</topology>
    </subcellularLocation>
</comment>
<dbReference type="InterPro" id="IPR035906">
    <property type="entry name" value="MetI-like_sf"/>
</dbReference>
<accession>A0A0D5LME1</accession>
<feature type="transmembrane region" description="Helical" evidence="7">
    <location>
        <begin position="145"/>
        <end position="169"/>
    </location>
</feature>
<feature type="transmembrane region" description="Helical" evidence="7">
    <location>
        <begin position="190"/>
        <end position="211"/>
    </location>
</feature>
<dbReference type="GO" id="GO:0005886">
    <property type="term" value="C:plasma membrane"/>
    <property type="evidence" value="ECO:0007669"/>
    <property type="project" value="UniProtKB-SubCell"/>
</dbReference>
<feature type="domain" description="ABC transmembrane type-1" evidence="8">
    <location>
        <begin position="74"/>
        <end position="265"/>
    </location>
</feature>